<dbReference type="GO" id="GO:0006955">
    <property type="term" value="P:immune response"/>
    <property type="evidence" value="ECO:0007669"/>
    <property type="project" value="TreeGrafter"/>
</dbReference>
<dbReference type="PRINTS" id="PR00657">
    <property type="entry name" value="CCCHEMOKINER"/>
</dbReference>
<evidence type="ECO:0000256" key="14">
    <source>
        <dbReference type="SAM" id="Phobius"/>
    </source>
</evidence>
<evidence type="ECO:0000256" key="13">
    <source>
        <dbReference type="RuleBase" id="RU000688"/>
    </source>
</evidence>
<dbReference type="GO" id="GO:0009897">
    <property type="term" value="C:external side of plasma membrane"/>
    <property type="evidence" value="ECO:0007669"/>
    <property type="project" value="TreeGrafter"/>
</dbReference>
<evidence type="ECO:0000256" key="9">
    <source>
        <dbReference type="ARBA" id="ARBA00023157"/>
    </source>
</evidence>
<feature type="transmembrane region" description="Helical" evidence="14">
    <location>
        <begin position="173"/>
        <end position="190"/>
    </location>
</feature>
<organism evidence="16 17">
    <name type="scientific">Paramormyrops kingsleyae</name>
    <dbReference type="NCBI Taxonomy" id="1676925"/>
    <lineage>
        <taxon>Eukaryota</taxon>
        <taxon>Metazoa</taxon>
        <taxon>Chordata</taxon>
        <taxon>Craniata</taxon>
        <taxon>Vertebrata</taxon>
        <taxon>Euteleostomi</taxon>
        <taxon>Actinopterygii</taxon>
        <taxon>Neopterygii</taxon>
        <taxon>Teleostei</taxon>
        <taxon>Osteoglossocephala</taxon>
        <taxon>Osteoglossomorpha</taxon>
        <taxon>Osteoglossiformes</taxon>
        <taxon>Mormyridae</taxon>
        <taxon>Paramormyrops</taxon>
    </lineage>
</organism>
<keyword evidence="3" id="KW-1003">Cell membrane</keyword>
<dbReference type="Ensembl" id="ENSPKIT00000013651.1">
    <property type="protein sequence ID" value="ENSPKIP00000032778.1"/>
    <property type="gene ID" value="ENSPKIG00000012737.1"/>
</dbReference>
<evidence type="ECO:0000256" key="6">
    <source>
        <dbReference type="ARBA" id="ARBA00022989"/>
    </source>
</evidence>
<evidence type="ECO:0000256" key="2">
    <source>
        <dbReference type="ARBA" id="ARBA00004651"/>
    </source>
</evidence>
<keyword evidence="7 13" id="KW-0297">G-protein coupled receptor</keyword>
<evidence type="ECO:0000256" key="7">
    <source>
        <dbReference type="ARBA" id="ARBA00023040"/>
    </source>
</evidence>
<keyword evidence="10 13" id="KW-0675">Receptor</keyword>
<reference evidence="16" key="2">
    <citation type="submission" date="2025-09" db="UniProtKB">
        <authorList>
            <consortium name="Ensembl"/>
        </authorList>
    </citation>
    <scope>IDENTIFICATION</scope>
</reference>
<dbReference type="InterPro" id="IPR000276">
    <property type="entry name" value="GPCR_Rhodpsn"/>
</dbReference>
<evidence type="ECO:0000256" key="4">
    <source>
        <dbReference type="ARBA" id="ARBA00022692"/>
    </source>
</evidence>
<dbReference type="CDD" id="cd14984">
    <property type="entry name" value="7tmA_Chemokine_R"/>
    <property type="match status" value="1"/>
</dbReference>
<dbReference type="GO" id="GO:0005769">
    <property type="term" value="C:early endosome"/>
    <property type="evidence" value="ECO:0007669"/>
    <property type="project" value="UniProtKB-SubCell"/>
</dbReference>
<dbReference type="InterPro" id="IPR001277">
    <property type="entry name" value="CXCR4/ACKR2"/>
</dbReference>
<dbReference type="SUPFAM" id="SSF81321">
    <property type="entry name" value="Family A G protein-coupled receptor-like"/>
    <property type="match status" value="1"/>
</dbReference>
<keyword evidence="17" id="KW-1185">Reference proteome</keyword>
<feature type="transmembrane region" description="Helical" evidence="14">
    <location>
        <begin position="136"/>
        <end position="153"/>
    </location>
</feature>
<protein>
    <recommendedName>
        <fullName evidence="15">G-protein coupled receptors family 1 profile domain-containing protein</fullName>
    </recommendedName>
</protein>
<dbReference type="GeneTree" id="ENSGT01020000230359"/>
<dbReference type="PRINTS" id="PR00645">
    <property type="entry name" value="CXCCHMKINER4"/>
</dbReference>
<dbReference type="Proteomes" id="UP000261540">
    <property type="component" value="Unplaced"/>
</dbReference>
<reference evidence="16" key="1">
    <citation type="submission" date="2025-08" db="UniProtKB">
        <authorList>
            <consortium name="Ensembl"/>
        </authorList>
    </citation>
    <scope>IDENTIFICATION</scope>
</reference>
<keyword evidence="8 14" id="KW-0472">Membrane</keyword>
<dbReference type="GO" id="GO:0019957">
    <property type="term" value="F:C-C chemokine binding"/>
    <property type="evidence" value="ECO:0007669"/>
    <property type="project" value="TreeGrafter"/>
</dbReference>
<name>A0A3B3SR08_9TELE</name>
<feature type="transmembrane region" description="Helical" evidence="14">
    <location>
        <begin position="227"/>
        <end position="245"/>
    </location>
</feature>
<dbReference type="GO" id="GO:0019722">
    <property type="term" value="P:calcium-mediated signaling"/>
    <property type="evidence" value="ECO:0007669"/>
    <property type="project" value="TreeGrafter"/>
</dbReference>
<dbReference type="PANTHER" id="PTHR10489:SF627">
    <property type="entry name" value="C-C CHEMOKINE RECEPTOR TYPE 8"/>
    <property type="match status" value="1"/>
</dbReference>
<dbReference type="GO" id="GO:0016493">
    <property type="term" value="F:C-C chemokine receptor activity"/>
    <property type="evidence" value="ECO:0007669"/>
    <property type="project" value="TreeGrafter"/>
</dbReference>
<feature type="transmembrane region" description="Helical" evidence="14">
    <location>
        <begin position="64"/>
        <end position="85"/>
    </location>
</feature>
<keyword evidence="12 13" id="KW-0807">Transducer</keyword>
<keyword evidence="11" id="KW-0325">Glycoprotein</keyword>
<dbReference type="Gene3D" id="1.20.1070.10">
    <property type="entry name" value="Rhodopsin 7-helix transmembrane proteins"/>
    <property type="match status" value="1"/>
</dbReference>
<dbReference type="GO" id="GO:0007204">
    <property type="term" value="P:positive regulation of cytosolic calcium ion concentration"/>
    <property type="evidence" value="ECO:0007669"/>
    <property type="project" value="TreeGrafter"/>
</dbReference>
<comment type="subcellular location">
    <subcellularLocation>
        <location evidence="2">Cell membrane</location>
        <topology evidence="2">Multi-pass membrane protein</topology>
    </subcellularLocation>
    <subcellularLocation>
        <location evidence="1">Early endosome</location>
    </subcellularLocation>
</comment>
<dbReference type="InterPro" id="IPR000355">
    <property type="entry name" value="Chemokine_rcpt"/>
</dbReference>
<feature type="transmembrane region" description="Helical" evidence="14">
    <location>
        <begin position="257"/>
        <end position="276"/>
    </location>
</feature>
<keyword evidence="9" id="KW-1015">Disulfide bond</keyword>
<evidence type="ECO:0000256" key="11">
    <source>
        <dbReference type="ARBA" id="ARBA00023180"/>
    </source>
</evidence>
<proteinExistence type="inferred from homology"/>
<keyword evidence="6 14" id="KW-1133">Transmembrane helix</keyword>
<feature type="transmembrane region" description="Helical" evidence="14">
    <location>
        <begin position="97"/>
        <end position="116"/>
    </location>
</feature>
<dbReference type="AlphaFoldDB" id="A0A3B3SR08"/>
<evidence type="ECO:0000256" key="8">
    <source>
        <dbReference type="ARBA" id="ARBA00023136"/>
    </source>
</evidence>
<dbReference type="PRINTS" id="PR00237">
    <property type="entry name" value="GPCRRHODOPSN"/>
</dbReference>
<evidence type="ECO:0000256" key="10">
    <source>
        <dbReference type="ARBA" id="ARBA00023170"/>
    </source>
</evidence>
<keyword evidence="5" id="KW-0967">Endosome</keyword>
<evidence type="ECO:0000256" key="12">
    <source>
        <dbReference type="ARBA" id="ARBA00023224"/>
    </source>
</evidence>
<sequence length="374" mass="42904">MLSLEDTMPPTAKASNIFTMKDLFYQSDDYYTLDNATSEYTYEYDYEDFAPCKYDRHSAVFLPVFYSLLFVFGVISNGLVVWVMLMSVKLQSITDICLLNLAGADLLLLITLPFLAHYSRADWVFGPFTCKVVMSSYYIGFNSSIFFIIIMSIDRYLAVVHAVSSLKTRTRRYQAIMIAVTWIVGLLASFPEITLIDVHLQNHTSLCEVGYKSKAHLRAFGLFKMNVTSLLIPFFIMVFCYLMILRRILLCKSKNRTTIRLVVVVVMVFFCCWTPYNVASFFQALEVLSIYTACESSKAIQLSLQVTEALAYSHTCLNPIIYVFLGQKFRRHLFKLQNKMPCMCEKFMISTVTPQLSQTSKTERSRTTMNVTSV</sequence>
<evidence type="ECO:0000256" key="3">
    <source>
        <dbReference type="ARBA" id="ARBA00022475"/>
    </source>
</evidence>
<dbReference type="GO" id="GO:0060326">
    <property type="term" value="P:cell chemotaxis"/>
    <property type="evidence" value="ECO:0007669"/>
    <property type="project" value="TreeGrafter"/>
</dbReference>
<accession>A0A3B3SR08</accession>
<evidence type="ECO:0000256" key="1">
    <source>
        <dbReference type="ARBA" id="ARBA00004412"/>
    </source>
</evidence>
<dbReference type="PANTHER" id="PTHR10489">
    <property type="entry name" value="CELL ADHESION MOLECULE"/>
    <property type="match status" value="1"/>
</dbReference>
<dbReference type="PROSITE" id="PS50262">
    <property type="entry name" value="G_PROTEIN_RECEP_F1_2"/>
    <property type="match status" value="1"/>
</dbReference>
<evidence type="ECO:0000259" key="15">
    <source>
        <dbReference type="PROSITE" id="PS50262"/>
    </source>
</evidence>
<dbReference type="Pfam" id="PF00001">
    <property type="entry name" value="7tm_1"/>
    <property type="match status" value="1"/>
</dbReference>
<evidence type="ECO:0000313" key="16">
    <source>
        <dbReference type="Ensembl" id="ENSPKIP00000032778.1"/>
    </source>
</evidence>
<feature type="domain" description="G-protein coupled receptors family 1 profile" evidence="15">
    <location>
        <begin position="76"/>
        <end position="322"/>
    </location>
</feature>
<dbReference type="InterPro" id="IPR017452">
    <property type="entry name" value="GPCR_Rhodpsn_7TM"/>
</dbReference>
<comment type="similarity">
    <text evidence="13">Belongs to the G-protein coupled receptor 1 family.</text>
</comment>
<feature type="transmembrane region" description="Helical" evidence="14">
    <location>
        <begin position="309"/>
        <end position="325"/>
    </location>
</feature>
<evidence type="ECO:0000313" key="17">
    <source>
        <dbReference type="Proteomes" id="UP000261540"/>
    </source>
</evidence>
<dbReference type="STRING" id="1676925.ENSPKIP00000032778"/>
<keyword evidence="4 13" id="KW-0812">Transmembrane</keyword>
<dbReference type="InterPro" id="IPR050119">
    <property type="entry name" value="CCR1-9-like"/>
</dbReference>
<evidence type="ECO:0000256" key="5">
    <source>
        <dbReference type="ARBA" id="ARBA00022753"/>
    </source>
</evidence>
<dbReference type="PROSITE" id="PS00237">
    <property type="entry name" value="G_PROTEIN_RECEP_F1_1"/>
    <property type="match status" value="1"/>
</dbReference>